<feature type="domain" description="EF-hand" evidence="4">
    <location>
        <begin position="122"/>
        <end position="157"/>
    </location>
</feature>
<gene>
    <name evidence="5" type="ORF">GSCOC_T00032256001</name>
</gene>
<dbReference type="Pfam" id="PF13499">
    <property type="entry name" value="EF-hand_7"/>
    <property type="match status" value="1"/>
</dbReference>
<dbReference type="OrthoDB" id="26525at2759"/>
<dbReference type="OMA" id="HMENSFC"/>
<dbReference type="EMBL" id="HG739089">
    <property type="protein sequence ID" value="CDP00348.1"/>
    <property type="molecule type" value="Genomic_DNA"/>
</dbReference>
<dbReference type="Gene3D" id="1.10.238.10">
    <property type="entry name" value="EF-hand"/>
    <property type="match status" value="1"/>
</dbReference>
<dbReference type="SMART" id="SM00054">
    <property type="entry name" value="EFh"/>
    <property type="match status" value="2"/>
</dbReference>
<reference evidence="6" key="1">
    <citation type="journal article" date="2014" name="Science">
        <title>The coffee genome provides insight into the convergent evolution of caffeine biosynthesis.</title>
        <authorList>
            <person name="Denoeud F."/>
            <person name="Carretero-Paulet L."/>
            <person name="Dereeper A."/>
            <person name="Droc G."/>
            <person name="Guyot R."/>
            <person name="Pietrella M."/>
            <person name="Zheng C."/>
            <person name="Alberti A."/>
            <person name="Anthony F."/>
            <person name="Aprea G."/>
            <person name="Aury J.M."/>
            <person name="Bento P."/>
            <person name="Bernard M."/>
            <person name="Bocs S."/>
            <person name="Campa C."/>
            <person name="Cenci A."/>
            <person name="Combes M.C."/>
            <person name="Crouzillat D."/>
            <person name="Da Silva C."/>
            <person name="Daddiego L."/>
            <person name="De Bellis F."/>
            <person name="Dussert S."/>
            <person name="Garsmeur O."/>
            <person name="Gayraud T."/>
            <person name="Guignon V."/>
            <person name="Jahn K."/>
            <person name="Jamilloux V."/>
            <person name="Joet T."/>
            <person name="Labadie K."/>
            <person name="Lan T."/>
            <person name="Leclercq J."/>
            <person name="Lepelley M."/>
            <person name="Leroy T."/>
            <person name="Li L.T."/>
            <person name="Librado P."/>
            <person name="Lopez L."/>
            <person name="Munoz A."/>
            <person name="Noel B."/>
            <person name="Pallavicini A."/>
            <person name="Perrotta G."/>
            <person name="Poncet V."/>
            <person name="Pot D."/>
            <person name="Priyono X."/>
            <person name="Rigoreau M."/>
            <person name="Rouard M."/>
            <person name="Rozas J."/>
            <person name="Tranchant-Dubreuil C."/>
            <person name="VanBuren R."/>
            <person name="Zhang Q."/>
            <person name="Andrade A.C."/>
            <person name="Argout X."/>
            <person name="Bertrand B."/>
            <person name="de Kochko A."/>
            <person name="Graziosi G."/>
            <person name="Henry R.J."/>
            <person name="Jayarama X."/>
            <person name="Ming R."/>
            <person name="Nagai C."/>
            <person name="Rounsley S."/>
            <person name="Sankoff D."/>
            <person name="Giuliano G."/>
            <person name="Albert V.A."/>
            <person name="Wincker P."/>
            <person name="Lashermes P."/>
        </authorList>
    </citation>
    <scope>NUCLEOTIDE SEQUENCE [LARGE SCALE GENOMIC DNA]</scope>
    <source>
        <strain evidence="6">cv. DH200-94</strain>
    </source>
</reference>
<dbReference type="PANTHER" id="PTHR10891">
    <property type="entry name" value="EF-HAND CALCIUM-BINDING DOMAIN CONTAINING PROTEIN"/>
    <property type="match status" value="1"/>
</dbReference>
<feature type="domain" description="EF-hand" evidence="4">
    <location>
        <begin position="160"/>
        <end position="194"/>
    </location>
</feature>
<organism evidence="5 6">
    <name type="scientific">Coffea canephora</name>
    <name type="common">Robusta coffee</name>
    <dbReference type="NCBI Taxonomy" id="49390"/>
    <lineage>
        <taxon>Eukaryota</taxon>
        <taxon>Viridiplantae</taxon>
        <taxon>Streptophyta</taxon>
        <taxon>Embryophyta</taxon>
        <taxon>Tracheophyta</taxon>
        <taxon>Spermatophyta</taxon>
        <taxon>Magnoliopsida</taxon>
        <taxon>eudicotyledons</taxon>
        <taxon>Gunneridae</taxon>
        <taxon>Pentapetalae</taxon>
        <taxon>asterids</taxon>
        <taxon>lamiids</taxon>
        <taxon>Gentianales</taxon>
        <taxon>Rubiaceae</taxon>
        <taxon>Ixoroideae</taxon>
        <taxon>Gardenieae complex</taxon>
        <taxon>Bertiereae - Coffeeae clade</taxon>
        <taxon>Coffeeae</taxon>
        <taxon>Coffea</taxon>
    </lineage>
</organism>
<evidence type="ECO:0000259" key="4">
    <source>
        <dbReference type="PROSITE" id="PS50222"/>
    </source>
</evidence>
<accession>A0A068TYB6</accession>
<evidence type="ECO:0000313" key="6">
    <source>
        <dbReference type="Proteomes" id="UP000295252"/>
    </source>
</evidence>
<keyword evidence="3" id="KW-0106">Calcium</keyword>
<dbReference type="AlphaFoldDB" id="A0A068TYB6"/>
<dbReference type="CDD" id="cd00051">
    <property type="entry name" value="EFh"/>
    <property type="match status" value="1"/>
</dbReference>
<evidence type="ECO:0000256" key="3">
    <source>
        <dbReference type="ARBA" id="ARBA00022837"/>
    </source>
</evidence>
<dbReference type="PROSITE" id="PS50222">
    <property type="entry name" value="EF_HAND_2"/>
    <property type="match status" value="2"/>
</dbReference>
<keyword evidence="1" id="KW-0479">Metal-binding</keyword>
<dbReference type="FunFam" id="1.10.238.10:FF:000003">
    <property type="entry name" value="Calmodulin A"/>
    <property type="match status" value="1"/>
</dbReference>
<evidence type="ECO:0000256" key="1">
    <source>
        <dbReference type="ARBA" id="ARBA00022723"/>
    </source>
</evidence>
<dbReference type="Proteomes" id="UP000295252">
    <property type="component" value="Chromosome III"/>
</dbReference>
<dbReference type="PROSITE" id="PS00018">
    <property type="entry name" value="EF_HAND_1"/>
    <property type="match status" value="2"/>
</dbReference>
<sequence length="194" mass="21999">MFSRIEVMASASLRFLSLFKVLQWGVRFCTFIFPCLHFSLENLVKSCLGKWRTSTRTGVISNMKVVETYPTAKPSAAGEICMEEIKTVLTRLGIACDQEGNDDDVENWKVSEFSDIMLDEEPSLEEIKQVFQVFDENKDGFIDAAEVQRVLCGLCLKEGSELEDCRRMICAFDDNGDGVLDFEEFLAFMGKCFC</sequence>
<dbReference type="SUPFAM" id="SSF47473">
    <property type="entry name" value="EF-hand"/>
    <property type="match status" value="1"/>
</dbReference>
<dbReference type="InterPro" id="IPR018247">
    <property type="entry name" value="EF_Hand_1_Ca_BS"/>
</dbReference>
<dbReference type="Gramene" id="CDP00348">
    <property type="protein sequence ID" value="CDP00348"/>
    <property type="gene ID" value="GSCOC_T00032256001"/>
</dbReference>
<keyword evidence="6" id="KW-1185">Reference proteome</keyword>
<evidence type="ECO:0000313" key="5">
    <source>
        <dbReference type="EMBL" id="CDP00348.1"/>
    </source>
</evidence>
<evidence type="ECO:0000256" key="2">
    <source>
        <dbReference type="ARBA" id="ARBA00022737"/>
    </source>
</evidence>
<dbReference type="InterPro" id="IPR002048">
    <property type="entry name" value="EF_hand_dom"/>
</dbReference>
<proteinExistence type="predicted"/>
<dbReference type="STRING" id="49390.A0A068TYB6"/>
<dbReference type="InterPro" id="IPR039647">
    <property type="entry name" value="EF_hand_pair_protein_CML-like"/>
</dbReference>
<keyword evidence="2" id="KW-0677">Repeat</keyword>
<dbReference type="PhylomeDB" id="A0A068TYB6"/>
<dbReference type="GO" id="GO:0005509">
    <property type="term" value="F:calcium ion binding"/>
    <property type="evidence" value="ECO:0007669"/>
    <property type="project" value="InterPro"/>
</dbReference>
<dbReference type="InParanoid" id="A0A068TYB6"/>
<protein>
    <recommendedName>
        <fullName evidence="4">EF-hand domain-containing protein</fullName>
    </recommendedName>
</protein>
<name>A0A068TYB6_COFCA</name>
<dbReference type="InterPro" id="IPR011992">
    <property type="entry name" value="EF-hand-dom_pair"/>
</dbReference>